<accession>A0A8J5RP34</accession>
<evidence type="ECO:0000313" key="2">
    <source>
        <dbReference type="Proteomes" id="UP000729402"/>
    </source>
</evidence>
<reference evidence="1" key="2">
    <citation type="submission" date="2021-02" db="EMBL/GenBank/DDBJ databases">
        <authorList>
            <person name="Kimball J.A."/>
            <person name="Haas M.W."/>
            <person name="Macchietto M."/>
            <person name="Kono T."/>
            <person name="Duquette J."/>
            <person name="Shao M."/>
        </authorList>
    </citation>
    <scope>NUCLEOTIDE SEQUENCE</scope>
    <source>
        <tissue evidence="1">Fresh leaf tissue</tissue>
    </source>
</reference>
<dbReference type="AlphaFoldDB" id="A0A8J5RP34"/>
<name>A0A8J5RP34_ZIZPA</name>
<dbReference type="EMBL" id="JAAALK010000289">
    <property type="protein sequence ID" value="KAG8051112.1"/>
    <property type="molecule type" value="Genomic_DNA"/>
</dbReference>
<keyword evidence="2" id="KW-1185">Reference proteome</keyword>
<reference evidence="1" key="1">
    <citation type="journal article" date="2021" name="bioRxiv">
        <title>Whole Genome Assembly and Annotation of Northern Wild Rice, Zizania palustris L., Supports a Whole Genome Duplication in the Zizania Genus.</title>
        <authorList>
            <person name="Haas M."/>
            <person name="Kono T."/>
            <person name="Macchietto M."/>
            <person name="Millas R."/>
            <person name="McGilp L."/>
            <person name="Shao M."/>
            <person name="Duquette J."/>
            <person name="Hirsch C.N."/>
            <person name="Kimball J."/>
        </authorList>
    </citation>
    <scope>NUCLEOTIDE SEQUENCE</scope>
    <source>
        <tissue evidence="1">Fresh leaf tissue</tissue>
    </source>
</reference>
<comment type="caution">
    <text evidence="1">The sequence shown here is derived from an EMBL/GenBank/DDBJ whole genome shotgun (WGS) entry which is preliminary data.</text>
</comment>
<protein>
    <submittedName>
        <fullName evidence="1">Uncharacterized protein</fullName>
    </submittedName>
</protein>
<evidence type="ECO:0000313" key="1">
    <source>
        <dbReference type="EMBL" id="KAG8051112.1"/>
    </source>
</evidence>
<sequence>MPKHSSCANFPKAYSERLCLCQKLSAARSMRELKASLRLEVFLGSSEHEPRVDVEGKQAGLKRLSATQWTEEMR</sequence>
<organism evidence="1 2">
    <name type="scientific">Zizania palustris</name>
    <name type="common">Northern wild rice</name>
    <dbReference type="NCBI Taxonomy" id="103762"/>
    <lineage>
        <taxon>Eukaryota</taxon>
        <taxon>Viridiplantae</taxon>
        <taxon>Streptophyta</taxon>
        <taxon>Embryophyta</taxon>
        <taxon>Tracheophyta</taxon>
        <taxon>Spermatophyta</taxon>
        <taxon>Magnoliopsida</taxon>
        <taxon>Liliopsida</taxon>
        <taxon>Poales</taxon>
        <taxon>Poaceae</taxon>
        <taxon>BOP clade</taxon>
        <taxon>Oryzoideae</taxon>
        <taxon>Oryzeae</taxon>
        <taxon>Zizaniinae</taxon>
        <taxon>Zizania</taxon>
    </lineage>
</organism>
<dbReference type="Proteomes" id="UP000729402">
    <property type="component" value="Unassembled WGS sequence"/>
</dbReference>
<proteinExistence type="predicted"/>
<gene>
    <name evidence="1" type="ORF">GUJ93_ZPchr0009g623</name>
</gene>